<evidence type="ECO:0000256" key="1">
    <source>
        <dbReference type="SAM" id="MobiDB-lite"/>
    </source>
</evidence>
<dbReference type="PANTHER" id="PTHR33356">
    <property type="entry name" value="TIP41-LIKE PROTEIN"/>
    <property type="match status" value="1"/>
</dbReference>
<evidence type="ECO:0000313" key="2">
    <source>
        <dbReference type="EMBL" id="MED6119049.1"/>
    </source>
</evidence>
<proteinExistence type="predicted"/>
<evidence type="ECO:0000313" key="3">
    <source>
        <dbReference type="Proteomes" id="UP001341840"/>
    </source>
</evidence>
<gene>
    <name evidence="2" type="ORF">PIB30_008271</name>
</gene>
<organism evidence="2 3">
    <name type="scientific">Stylosanthes scabra</name>
    <dbReference type="NCBI Taxonomy" id="79078"/>
    <lineage>
        <taxon>Eukaryota</taxon>
        <taxon>Viridiplantae</taxon>
        <taxon>Streptophyta</taxon>
        <taxon>Embryophyta</taxon>
        <taxon>Tracheophyta</taxon>
        <taxon>Spermatophyta</taxon>
        <taxon>Magnoliopsida</taxon>
        <taxon>eudicotyledons</taxon>
        <taxon>Gunneridae</taxon>
        <taxon>Pentapetalae</taxon>
        <taxon>rosids</taxon>
        <taxon>fabids</taxon>
        <taxon>Fabales</taxon>
        <taxon>Fabaceae</taxon>
        <taxon>Papilionoideae</taxon>
        <taxon>50 kb inversion clade</taxon>
        <taxon>dalbergioids sensu lato</taxon>
        <taxon>Dalbergieae</taxon>
        <taxon>Pterocarpus clade</taxon>
        <taxon>Stylosanthes</taxon>
    </lineage>
</organism>
<dbReference type="Proteomes" id="UP001341840">
    <property type="component" value="Unassembled WGS sequence"/>
</dbReference>
<dbReference type="EMBL" id="JASCZI010030226">
    <property type="protein sequence ID" value="MED6119049.1"/>
    <property type="molecule type" value="Genomic_DNA"/>
</dbReference>
<feature type="compositionally biased region" description="Low complexity" evidence="1">
    <location>
        <begin position="74"/>
        <end position="85"/>
    </location>
</feature>
<feature type="compositionally biased region" description="Basic and acidic residues" evidence="1">
    <location>
        <begin position="19"/>
        <end position="28"/>
    </location>
</feature>
<name>A0ABU6R3S9_9FABA</name>
<sequence length="285" mass="31158">MAGDTSLPPHPQQQEQEQEYNHNKDDDLIAELTHHMDRFLLQDHHHDDHIYDFSSSNSQLSWDLMGSPQSTLWSPLPSSEASSQEPSPPPTPASYQSLIQEQIRAIELTRLKQEQILPMNQKLMTESEESLLCQQKKGKAGGGAALGRRARPPPRPAPLLLQQPQQCGGGGMRALFLGAPASRGGTGVFLPRAAAAAAATPPPQSTTKQGKGCSTVLIPARVVQALQQHFDQMAATAGPKAAASFPPLHDVIVNSNRDGMYSLEKRQSREAPIQNEMILPQEWTY</sequence>
<reference evidence="2 3" key="1">
    <citation type="journal article" date="2023" name="Plants (Basel)">
        <title>Bridging the Gap: Combining Genomics and Transcriptomics Approaches to Understand Stylosanthes scabra, an Orphan Legume from the Brazilian Caatinga.</title>
        <authorList>
            <person name="Ferreira-Neto J.R.C."/>
            <person name="da Silva M.D."/>
            <person name="Binneck E."/>
            <person name="de Melo N.F."/>
            <person name="da Silva R.H."/>
            <person name="de Melo A.L.T.M."/>
            <person name="Pandolfi V."/>
            <person name="Bustamante F.O."/>
            <person name="Brasileiro-Vidal A.C."/>
            <person name="Benko-Iseppon A.M."/>
        </authorList>
    </citation>
    <scope>NUCLEOTIDE SEQUENCE [LARGE SCALE GENOMIC DNA]</scope>
    <source>
        <tissue evidence="2">Leaves</tissue>
    </source>
</reference>
<dbReference type="PANTHER" id="PTHR33356:SF35">
    <property type="entry name" value="DEHYDROGENASE_GMP REDUCTASE, PUTATIVE-RELATED"/>
    <property type="match status" value="1"/>
</dbReference>
<feature type="region of interest" description="Disordered" evidence="1">
    <location>
        <begin position="138"/>
        <end position="157"/>
    </location>
</feature>
<protein>
    <submittedName>
        <fullName evidence="2">Uncharacterized protein</fullName>
    </submittedName>
</protein>
<accession>A0ABU6R3S9</accession>
<keyword evidence="3" id="KW-1185">Reference proteome</keyword>
<comment type="caution">
    <text evidence="2">The sequence shown here is derived from an EMBL/GenBank/DDBJ whole genome shotgun (WGS) entry which is preliminary data.</text>
</comment>
<feature type="region of interest" description="Disordered" evidence="1">
    <location>
        <begin position="67"/>
        <end position="94"/>
    </location>
</feature>
<feature type="region of interest" description="Disordered" evidence="1">
    <location>
        <begin position="1"/>
        <end position="28"/>
    </location>
</feature>